<keyword evidence="1" id="KW-0812">Transmembrane</keyword>
<dbReference type="AlphaFoldDB" id="A0A2P6PPF6"/>
<gene>
    <name evidence="2" type="ORF">RchiOBHm_Chr6g0265591</name>
</gene>
<evidence type="ECO:0000256" key="1">
    <source>
        <dbReference type="SAM" id="Phobius"/>
    </source>
</evidence>
<keyword evidence="1" id="KW-0472">Membrane</keyword>
<protein>
    <submittedName>
        <fullName evidence="2">Uncharacterized protein</fullName>
    </submittedName>
</protein>
<sequence length="142" mass="15685">MERPAAVIGERKACTRDAALTCSSGRCPACSSGRCPTCSSGCFPACSSGRCPAWSSETLLRHVDFDIIDTRRCRCEEGLQQKRKGGEERWNEVDGTLLCCFLLLVFPCSVLCCILPLFYVSTAFLYNVLLTRLSSHNFLCLL</sequence>
<keyword evidence="3" id="KW-1185">Reference proteome</keyword>
<dbReference type="Proteomes" id="UP000238479">
    <property type="component" value="Chromosome 6"/>
</dbReference>
<comment type="caution">
    <text evidence="2">The sequence shown here is derived from an EMBL/GenBank/DDBJ whole genome shotgun (WGS) entry which is preliminary data.</text>
</comment>
<reference evidence="2 3" key="1">
    <citation type="journal article" date="2018" name="Nat. Genet.">
        <title>The Rosa genome provides new insights in the design of modern roses.</title>
        <authorList>
            <person name="Bendahmane M."/>
        </authorList>
    </citation>
    <scope>NUCLEOTIDE SEQUENCE [LARGE SCALE GENOMIC DNA]</scope>
    <source>
        <strain evidence="3">cv. Old Blush</strain>
    </source>
</reference>
<evidence type="ECO:0000313" key="2">
    <source>
        <dbReference type="EMBL" id="PRQ23818.1"/>
    </source>
</evidence>
<dbReference type="EMBL" id="PDCK01000044">
    <property type="protein sequence ID" value="PRQ23818.1"/>
    <property type="molecule type" value="Genomic_DNA"/>
</dbReference>
<proteinExistence type="predicted"/>
<evidence type="ECO:0000313" key="3">
    <source>
        <dbReference type="Proteomes" id="UP000238479"/>
    </source>
</evidence>
<name>A0A2P6PPF6_ROSCH</name>
<accession>A0A2P6PPF6</accession>
<dbReference type="Gramene" id="PRQ23818">
    <property type="protein sequence ID" value="PRQ23818"/>
    <property type="gene ID" value="RchiOBHm_Chr6g0265591"/>
</dbReference>
<keyword evidence="1" id="KW-1133">Transmembrane helix</keyword>
<organism evidence="2 3">
    <name type="scientific">Rosa chinensis</name>
    <name type="common">China rose</name>
    <dbReference type="NCBI Taxonomy" id="74649"/>
    <lineage>
        <taxon>Eukaryota</taxon>
        <taxon>Viridiplantae</taxon>
        <taxon>Streptophyta</taxon>
        <taxon>Embryophyta</taxon>
        <taxon>Tracheophyta</taxon>
        <taxon>Spermatophyta</taxon>
        <taxon>Magnoliopsida</taxon>
        <taxon>eudicotyledons</taxon>
        <taxon>Gunneridae</taxon>
        <taxon>Pentapetalae</taxon>
        <taxon>rosids</taxon>
        <taxon>fabids</taxon>
        <taxon>Rosales</taxon>
        <taxon>Rosaceae</taxon>
        <taxon>Rosoideae</taxon>
        <taxon>Rosoideae incertae sedis</taxon>
        <taxon>Rosa</taxon>
    </lineage>
</organism>
<feature type="transmembrane region" description="Helical" evidence="1">
    <location>
        <begin position="97"/>
        <end position="119"/>
    </location>
</feature>